<dbReference type="STRING" id="52586.A0A0B1PD53"/>
<feature type="transmembrane region" description="Helical" evidence="4">
    <location>
        <begin position="313"/>
        <end position="334"/>
    </location>
</feature>
<dbReference type="Pfam" id="PF01553">
    <property type="entry name" value="Acyltransferase"/>
    <property type="match status" value="1"/>
</dbReference>
<keyword evidence="8" id="KW-1185">Reference proteome</keyword>
<organism evidence="7 8">
    <name type="scientific">Uncinula necator</name>
    <name type="common">Grape powdery mildew</name>
    <dbReference type="NCBI Taxonomy" id="52586"/>
    <lineage>
        <taxon>Eukaryota</taxon>
        <taxon>Fungi</taxon>
        <taxon>Dikarya</taxon>
        <taxon>Ascomycota</taxon>
        <taxon>Pezizomycotina</taxon>
        <taxon>Leotiomycetes</taxon>
        <taxon>Erysiphales</taxon>
        <taxon>Erysiphaceae</taxon>
        <taxon>Erysiphe</taxon>
    </lineage>
</organism>
<dbReference type="PANTHER" id="PTHR10983">
    <property type="entry name" value="1-ACYLGLYCEROL-3-PHOSPHATE ACYLTRANSFERASE-RELATED"/>
    <property type="match status" value="1"/>
</dbReference>
<evidence type="ECO:0000256" key="1">
    <source>
        <dbReference type="ARBA" id="ARBA00008655"/>
    </source>
</evidence>
<dbReference type="GO" id="GO:0036149">
    <property type="term" value="P:phosphatidylinositol acyl-chain remodeling"/>
    <property type="evidence" value="ECO:0007669"/>
    <property type="project" value="TreeGrafter"/>
</dbReference>
<dbReference type="OMA" id="RMVMIAN"/>
<dbReference type="PANTHER" id="PTHR10983:SF16">
    <property type="entry name" value="LYSOCARDIOLIPIN ACYLTRANSFERASE 1"/>
    <property type="match status" value="1"/>
</dbReference>
<dbReference type="HOGENOM" id="CLU_041844_3_0_1"/>
<accession>A0A0B1PD53</accession>
<feature type="domain" description="Phospholipid/glycerol acyltransferase" evidence="6">
    <location>
        <begin position="52"/>
        <end position="186"/>
    </location>
</feature>
<sequence length="343" mass="39817">MALTKRSFGIFMTLLTQLWAPTVIRISGDSSVAGQIQKTKDGKVQLLFPERLVMVANHQLYTDWLYLWWVAYANQSKTHGNVYIILKESLKHIPMVGWGMRFFSFIFLSRKLAVDEPRLSHRLRKLKKVSSGLLSRANKLAPMWLLLFPEGTNASQDGREKSASWAKKIGVKDLENTLLPRSAGSFFCLKELKGTVEYLYDCTIVYEGVKHGEFGQDNHTLQAMYLLGQPPPSVNMFWRRFAISDIPLHDKDEFDEWLRLRWSEKDAYINQYIATGRFPPILQDGKDTKNPPKNEEKEGFFETEVRIDNYWEILYIIVPILIFLGVVQTLKFFWNSGLIFNMF</sequence>
<dbReference type="InterPro" id="IPR002123">
    <property type="entry name" value="Plipid/glycerol_acylTrfase"/>
</dbReference>
<feature type="chain" id="PRO_5002062066" evidence="5">
    <location>
        <begin position="21"/>
        <end position="343"/>
    </location>
</feature>
<dbReference type="AlphaFoldDB" id="A0A0B1PD53"/>
<dbReference type="Proteomes" id="UP000030854">
    <property type="component" value="Unassembled WGS sequence"/>
</dbReference>
<keyword evidence="3 7" id="KW-0012">Acyltransferase</keyword>
<evidence type="ECO:0000256" key="5">
    <source>
        <dbReference type="SAM" id="SignalP"/>
    </source>
</evidence>
<protein>
    <submittedName>
        <fullName evidence="7">Putative 1-acyl-sn-glycerol-3-phosphate acyltransferase gamma</fullName>
    </submittedName>
</protein>
<dbReference type="CDD" id="cd07990">
    <property type="entry name" value="LPLAT_LCLAT1-like"/>
    <property type="match status" value="1"/>
</dbReference>
<evidence type="ECO:0000259" key="6">
    <source>
        <dbReference type="SMART" id="SM00563"/>
    </source>
</evidence>
<dbReference type="GO" id="GO:0005783">
    <property type="term" value="C:endoplasmic reticulum"/>
    <property type="evidence" value="ECO:0007669"/>
    <property type="project" value="TreeGrafter"/>
</dbReference>
<reference evidence="7 8" key="1">
    <citation type="journal article" date="2014" name="BMC Genomics">
        <title>Adaptive genomic structural variation in the grape powdery mildew pathogen, Erysiphe necator.</title>
        <authorList>
            <person name="Jones L."/>
            <person name="Riaz S."/>
            <person name="Morales-Cruz A."/>
            <person name="Amrine K.C."/>
            <person name="McGuire B."/>
            <person name="Gubler W.D."/>
            <person name="Walker M.A."/>
            <person name="Cantu D."/>
        </authorList>
    </citation>
    <scope>NUCLEOTIDE SEQUENCE [LARGE SCALE GENOMIC DNA]</scope>
    <source>
        <strain evidence="8">c</strain>
    </source>
</reference>
<dbReference type="GO" id="GO:0016746">
    <property type="term" value="F:acyltransferase activity"/>
    <property type="evidence" value="ECO:0007669"/>
    <property type="project" value="UniProtKB-KW"/>
</dbReference>
<keyword evidence="2 7" id="KW-0808">Transferase</keyword>
<proteinExistence type="inferred from homology"/>
<gene>
    <name evidence="7" type="ORF">EV44_g0455</name>
</gene>
<dbReference type="Pfam" id="PF16076">
    <property type="entry name" value="Acyltransf_C"/>
    <property type="match status" value="1"/>
</dbReference>
<evidence type="ECO:0000256" key="3">
    <source>
        <dbReference type="ARBA" id="ARBA00023315"/>
    </source>
</evidence>
<evidence type="ECO:0000313" key="8">
    <source>
        <dbReference type="Proteomes" id="UP000030854"/>
    </source>
</evidence>
<comment type="caution">
    <text evidence="7">The sequence shown here is derived from an EMBL/GenBank/DDBJ whole genome shotgun (WGS) entry which is preliminary data.</text>
</comment>
<dbReference type="SMART" id="SM00563">
    <property type="entry name" value="PlsC"/>
    <property type="match status" value="1"/>
</dbReference>
<keyword evidence="5" id="KW-0732">Signal</keyword>
<dbReference type="EMBL" id="JNVN01000120">
    <property type="protein sequence ID" value="KHJ36183.1"/>
    <property type="molecule type" value="Genomic_DNA"/>
</dbReference>
<keyword evidence="4" id="KW-0472">Membrane</keyword>
<comment type="similarity">
    <text evidence="1">Belongs to the 1-acyl-sn-glycerol-3-phosphate acyltransferase family.</text>
</comment>
<dbReference type="InterPro" id="IPR032098">
    <property type="entry name" value="Acyltransf_C"/>
</dbReference>
<keyword evidence="4" id="KW-1133">Transmembrane helix</keyword>
<evidence type="ECO:0000256" key="4">
    <source>
        <dbReference type="SAM" id="Phobius"/>
    </source>
</evidence>
<keyword evidence="4" id="KW-0812">Transmembrane</keyword>
<feature type="signal peptide" evidence="5">
    <location>
        <begin position="1"/>
        <end position="20"/>
    </location>
</feature>
<evidence type="ECO:0000256" key="2">
    <source>
        <dbReference type="ARBA" id="ARBA00022679"/>
    </source>
</evidence>
<dbReference type="SUPFAM" id="SSF69593">
    <property type="entry name" value="Glycerol-3-phosphate (1)-acyltransferase"/>
    <property type="match status" value="1"/>
</dbReference>
<name>A0A0B1PD53_UNCNE</name>
<evidence type="ECO:0000313" key="7">
    <source>
        <dbReference type="EMBL" id="KHJ36183.1"/>
    </source>
</evidence>